<organism evidence="2 3">
    <name type="scientific">Coptotermes formosanus</name>
    <name type="common">Formosan subterranean termite</name>
    <dbReference type="NCBI Taxonomy" id="36987"/>
    <lineage>
        <taxon>Eukaryota</taxon>
        <taxon>Metazoa</taxon>
        <taxon>Ecdysozoa</taxon>
        <taxon>Arthropoda</taxon>
        <taxon>Hexapoda</taxon>
        <taxon>Insecta</taxon>
        <taxon>Pterygota</taxon>
        <taxon>Neoptera</taxon>
        <taxon>Polyneoptera</taxon>
        <taxon>Dictyoptera</taxon>
        <taxon>Blattodea</taxon>
        <taxon>Blattoidea</taxon>
        <taxon>Termitoidae</taxon>
        <taxon>Rhinotermitidae</taxon>
        <taxon>Coptotermes</taxon>
    </lineage>
</organism>
<feature type="region of interest" description="Disordered" evidence="1">
    <location>
        <begin position="394"/>
        <end position="439"/>
    </location>
</feature>
<evidence type="ECO:0000256" key="1">
    <source>
        <dbReference type="SAM" id="MobiDB-lite"/>
    </source>
</evidence>
<dbReference type="InParanoid" id="A0A6L2Q898"/>
<accession>A0A6L2Q898</accession>
<proteinExistence type="predicted"/>
<dbReference type="OrthoDB" id="43580at2759"/>
<keyword evidence="3" id="KW-1185">Reference proteome</keyword>
<evidence type="ECO:0000313" key="3">
    <source>
        <dbReference type="Proteomes" id="UP000502823"/>
    </source>
</evidence>
<comment type="caution">
    <text evidence="2">The sequence shown here is derived from an EMBL/GenBank/DDBJ whole genome shotgun (WGS) entry which is preliminary data.</text>
</comment>
<protein>
    <submittedName>
        <fullName evidence="2">Uncharacterized protein</fullName>
    </submittedName>
</protein>
<dbReference type="EMBL" id="BLKM01000848">
    <property type="protein sequence ID" value="GFG39048.1"/>
    <property type="molecule type" value="Genomic_DNA"/>
</dbReference>
<sequence>CRRKHSVAKWIPSSAEPPFSVREVESGDAVAMNFLCSCTRRQKNKDALDHYYYGRYSKTSSETPTPSVAPTPRVRRKFPGGVGSLSHVSSDVSIPKDEDSTRKCSGSDSDVEDIERTLLSICEQEEERLKNSEILFQWSDDSASDSDSGEQESASRTSQDLEDLLDTADGLQDSSFSEDSDGPEEPIHRFALRPHGSLDKRYAAYSNEIWQDIQVSLIEAISSKHSSIQERDDPAADVDPGREVAEEHYHVAGDTARVPGDTTHVPGDTVLVSGDTTPVAGDTTHVPGDTTPVAGDTARVLRAGRFEIRSVPDALDLAHNSNVQDAFVIAVEQQARERLERLSALKRIKPVDMTKLSQQLNQQIPATEHQQELNGFIDTNAIYVTSIPSSNNSATAQYQAKQDTPPRRTATVPGRGVKAGPLSNGHAITNTSSTEEPDSAAEIELKQDLSEDLVNSVSECSASTKGRATSPFANGRTEVLIGQDSTDASGGTGKLRTTAIVENSSARRQGLGEDNVNREVWKTGAVVVDSGESNSVVKRLAAQGPVKQVCQRAGWLDRAMCPDRVQTRGSTGTCPKFVSVFPNFVKQM</sequence>
<feature type="region of interest" description="Disordered" evidence="1">
    <location>
        <begin position="140"/>
        <end position="192"/>
    </location>
</feature>
<reference evidence="3" key="1">
    <citation type="submission" date="2020-01" db="EMBL/GenBank/DDBJ databases">
        <title>Draft genome sequence of the Termite Coptotermes fromosanus.</title>
        <authorList>
            <person name="Itakura S."/>
            <person name="Yosikawa Y."/>
            <person name="Umezawa K."/>
        </authorList>
    </citation>
    <scope>NUCLEOTIDE SEQUENCE [LARGE SCALE GENOMIC DNA]</scope>
</reference>
<name>A0A6L2Q898_COPFO</name>
<dbReference type="Proteomes" id="UP000502823">
    <property type="component" value="Unassembled WGS sequence"/>
</dbReference>
<feature type="compositionally biased region" description="Polar residues" evidence="1">
    <location>
        <begin position="58"/>
        <end position="68"/>
    </location>
</feature>
<dbReference type="AlphaFoldDB" id="A0A6L2Q898"/>
<feature type="non-terminal residue" evidence="2">
    <location>
        <position position="1"/>
    </location>
</feature>
<evidence type="ECO:0000313" key="2">
    <source>
        <dbReference type="EMBL" id="GFG39048.1"/>
    </source>
</evidence>
<feature type="region of interest" description="Disordered" evidence="1">
    <location>
        <begin position="58"/>
        <end position="109"/>
    </location>
</feature>
<gene>
    <name evidence="2" type="ORF">Cfor_01514</name>
</gene>